<evidence type="ECO:0000313" key="2">
    <source>
        <dbReference type="EMBL" id="KAK3256476.1"/>
    </source>
</evidence>
<dbReference type="Proteomes" id="UP001190700">
    <property type="component" value="Unassembled WGS sequence"/>
</dbReference>
<name>A0AAE0FBS0_9CHLO</name>
<feature type="region of interest" description="Disordered" evidence="1">
    <location>
        <begin position="152"/>
        <end position="199"/>
    </location>
</feature>
<protein>
    <submittedName>
        <fullName evidence="2">Uncharacterized protein</fullName>
    </submittedName>
</protein>
<accession>A0AAE0FBS0</accession>
<reference evidence="2 3" key="1">
    <citation type="journal article" date="2015" name="Genome Biol. Evol.">
        <title>Comparative Genomics of a Bacterivorous Green Alga Reveals Evolutionary Causalities and Consequences of Phago-Mixotrophic Mode of Nutrition.</title>
        <authorList>
            <person name="Burns J.A."/>
            <person name="Paasch A."/>
            <person name="Narechania A."/>
            <person name="Kim E."/>
        </authorList>
    </citation>
    <scope>NUCLEOTIDE SEQUENCE [LARGE SCALE GENOMIC DNA]</scope>
    <source>
        <strain evidence="2 3">PLY_AMNH</strain>
    </source>
</reference>
<dbReference type="EMBL" id="LGRX02021624">
    <property type="protein sequence ID" value="KAK3256476.1"/>
    <property type="molecule type" value="Genomic_DNA"/>
</dbReference>
<evidence type="ECO:0000256" key="1">
    <source>
        <dbReference type="SAM" id="MobiDB-lite"/>
    </source>
</evidence>
<feature type="compositionally biased region" description="Basic and acidic residues" evidence="1">
    <location>
        <begin position="178"/>
        <end position="187"/>
    </location>
</feature>
<gene>
    <name evidence="2" type="ORF">CYMTET_34388</name>
</gene>
<keyword evidence="3" id="KW-1185">Reference proteome</keyword>
<comment type="caution">
    <text evidence="2">The sequence shown here is derived from an EMBL/GenBank/DDBJ whole genome shotgun (WGS) entry which is preliminary data.</text>
</comment>
<dbReference type="AlphaFoldDB" id="A0AAE0FBS0"/>
<sequence>MVLEGTPQPPTIQSDANNLACYAWPYIVVFPNGDLRRWERTWTKGWVLVDATKFKEFVAPFDLDDGYHRGDRVRQVSPDRGSVSPYRGIPYYPGWRALSPDFDDIRYEVDRTTRTVETQTEVYDCDVTLTSVVEKTPSPPSSVAVMENTGHVDPQDIESVPDSPISPHYDPESPTSSDFREWERKESGGVTGASEPTEL</sequence>
<proteinExistence type="predicted"/>
<evidence type="ECO:0000313" key="3">
    <source>
        <dbReference type="Proteomes" id="UP001190700"/>
    </source>
</evidence>
<organism evidence="2 3">
    <name type="scientific">Cymbomonas tetramitiformis</name>
    <dbReference type="NCBI Taxonomy" id="36881"/>
    <lineage>
        <taxon>Eukaryota</taxon>
        <taxon>Viridiplantae</taxon>
        <taxon>Chlorophyta</taxon>
        <taxon>Pyramimonadophyceae</taxon>
        <taxon>Pyramimonadales</taxon>
        <taxon>Pyramimonadaceae</taxon>
        <taxon>Cymbomonas</taxon>
    </lineage>
</organism>